<evidence type="ECO:0000313" key="4">
    <source>
        <dbReference type="Proteomes" id="UP000063429"/>
    </source>
</evidence>
<dbReference type="SMART" id="SM00448">
    <property type="entry name" value="REC"/>
    <property type="match status" value="1"/>
</dbReference>
<proteinExistence type="predicted"/>
<dbReference type="PROSITE" id="PS50110">
    <property type="entry name" value="RESPONSE_REGULATORY"/>
    <property type="match status" value="1"/>
</dbReference>
<dbReference type="InterPro" id="IPR001789">
    <property type="entry name" value="Sig_transdc_resp-reg_receiver"/>
</dbReference>
<keyword evidence="3" id="KW-0808">Transferase</keyword>
<dbReference type="InterPro" id="IPR011006">
    <property type="entry name" value="CheY-like_superfamily"/>
</dbReference>
<evidence type="ECO:0000259" key="2">
    <source>
        <dbReference type="PROSITE" id="PS50110"/>
    </source>
</evidence>
<feature type="modified residue" description="4-aspartylphosphate" evidence="1">
    <location>
        <position position="58"/>
    </location>
</feature>
<dbReference type="Proteomes" id="UP000063429">
    <property type="component" value="Chromosome"/>
</dbReference>
<dbReference type="Pfam" id="PF00072">
    <property type="entry name" value="Response_reg"/>
    <property type="match status" value="1"/>
</dbReference>
<name>A0ABN4I1K7_9BURK</name>
<keyword evidence="4" id="KW-1185">Reference proteome</keyword>
<evidence type="ECO:0000313" key="3">
    <source>
        <dbReference type="EMBL" id="AKZ62806.1"/>
    </source>
</evidence>
<sequence>MADDQYFLVVDDFSTMRRIVTGLLKELEFTKMAEAEDGSAAMKVLEGGAAPITFVLTDWNMPVMDGLALLKKIRATPSLAHLPVLMITAEAKKENIVEAAQAGADGYIVKPFNAATLKDKIEKIIHRRANMAT</sequence>
<evidence type="ECO:0000256" key="1">
    <source>
        <dbReference type="PROSITE-ProRule" id="PRU00169"/>
    </source>
</evidence>
<dbReference type="EMBL" id="CP011409">
    <property type="protein sequence ID" value="AKZ62806.1"/>
    <property type="molecule type" value="Genomic_DNA"/>
</dbReference>
<dbReference type="PANTHER" id="PTHR43228:SF1">
    <property type="entry name" value="TWO-COMPONENT RESPONSE REGULATOR ARR22"/>
    <property type="match status" value="1"/>
</dbReference>
<dbReference type="InterPro" id="IPR052048">
    <property type="entry name" value="ST_Response_Regulator"/>
</dbReference>
<organism evidence="3 4">
    <name type="scientific">Herbaspirillum hiltneri N3</name>
    <dbReference type="NCBI Taxonomy" id="1262470"/>
    <lineage>
        <taxon>Bacteria</taxon>
        <taxon>Pseudomonadati</taxon>
        <taxon>Pseudomonadota</taxon>
        <taxon>Betaproteobacteria</taxon>
        <taxon>Burkholderiales</taxon>
        <taxon>Oxalobacteraceae</taxon>
        <taxon>Herbaspirillum</taxon>
    </lineage>
</organism>
<dbReference type="PANTHER" id="PTHR43228">
    <property type="entry name" value="TWO-COMPONENT RESPONSE REGULATOR"/>
    <property type="match status" value="1"/>
</dbReference>
<reference evidence="4" key="1">
    <citation type="journal article" date="2015" name="Genome Announc.">
        <title>Complete Genome Sequence of Herbaspirillum hiltneri N3 (DSM 17495), Isolated from Surface-Sterilized Wheat Roots.</title>
        <authorList>
            <person name="Guizelini D."/>
            <person name="Saizaki P.M."/>
            <person name="Coimbra N.A."/>
            <person name="Weiss V.A."/>
            <person name="Faoro H."/>
            <person name="Sfeir M.Z."/>
            <person name="Baura V.A."/>
            <person name="Monteiro R.A."/>
            <person name="Chubatsu L.S."/>
            <person name="Souza E.M."/>
            <person name="Cruz L.M."/>
            <person name="Pedrosa F.O."/>
            <person name="Raittz R.T."/>
            <person name="Marchaukoski J.N."/>
            <person name="Steffens M.B."/>
        </authorList>
    </citation>
    <scope>NUCLEOTIDE SEQUENCE [LARGE SCALE GENOMIC DNA]</scope>
    <source>
        <strain evidence="4">N3</strain>
    </source>
</reference>
<accession>A0ABN4I1K7</accession>
<dbReference type="GO" id="GO:0016301">
    <property type="term" value="F:kinase activity"/>
    <property type="evidence" value="ECO:0007669"/>
    <property type="project" value="UniProtKB-KW"/>
</dbReference>
<dbReference type="RefSeq" id="WP_053196764.1">
    <property type="nucleotide sequence ID" value="NZ_CP011409.1"/>
</dbReference>
<dbReference type="Gene3D" id="3.40.50.2300">
    <property type="match status" value="1"/>
</dbReference>
<feature type="domain" description="Response regulatory" evidence="2">
    <location>
        <begin position="6"/>
        <end position="125"/>
    </location>
</feature>
<keyword evidence="1" id="KW-0597">Phosphoprotein</keyword>
<protein>
    <submittedName>
        <fullName evidence="3">Histidine kinase</fullName>
    </submittedName>
</protein>
<gene>
    <name evidence="3" type="ORF">F506_09050</name>
</gene>
<dbReference type="SUPFAM" id="SSF52172">
    <property type="entry name" value="CheY-like"/>
    <property type="match status" value="1"/>
</dbReference>
<keyword evidence="3" id="KW-0418">Kinase</keyword>